<feature type="compositionally biased region" description="Polar residues" evidence="1">
    <location>
        <begin position="332"/>
        <end position="352"/>
    </location>
</feature>
<accession>A0ABR2R1W3</accession>
<feature type="compositionally biased region" description="Polar residues" evidence="1">
    <location>
        <begin position="360"/>
        <end position="382"/>
    </location>
</feature>
<dbReference type="PANTHER" id="PTHR31762">
    <property type="entry name" value="FAS-BINDING FACTOR-LIKE PROTEIN"/>
    <property type="match status" value="1"/>
</dbReference>
<proteinExistence type="predicted"/>
<dbReference type="PANTHER" id="PTHR31762:SF10">
    <property type="entry name" value="FAS-BINDING FACTOR-LIKE PROTEIN"/>
    <property type="match status" value="1"/>
</dbReference>
<feature type="compositionally biased region" description="Acidic residues" evidence="1">
    <location>
        <begin position="304"/>
        <end position="313"/>
    </location>
</feature>
<feature type="compositionally biased region" description="Acidic residues" evidence="1">
    <location>
        <begin position="68"/>
        <end position="78"/>
    </location>
</feature>
<reference evidence="2 3" key="1">
    <citation type="journal article" date="2024" name="G3 (Bethesda)">
        <title>Genome assembly of Hibiscus sabdariffa L. provides insights into metabolisms of medicinal natural products.</title>
        <authorList>
            <person name="Kim T."/>
        </authorList>
    </citation>
    <scope>NUCLEOTIDE SEQUENCE [LARGE SCALE GENOMIC DNA]</scope>
    <source>
        <strain evidence="2">TK-2024</strain>
        <tissue evidence="2">Old leaves</tissue>
    </source>
</reference>
<feature type="compositionally biased region" description="Polar residues" evidence="1">
    <location>
        <begin position="400"/>
        <end position="426"/>
    </location>
</feature>
<gene>
    <name evidence="2" type="ORF">V6N11_019273</name>
</gene>
<feature type="compositionally biased region" description="Acidic residues" evidence="1">
    <location>
        <begin position="116"/>
        <end position="125"/>
    </location>
</feature>
<dbReference type="Proteomes" id="UP001396334">
    <property type="component" value="Unassembled WGS sequence"/>
</dbReference>
<feature type="compositionally biased region" description="Basic and acidic residues" evidence="1">
    <location>
        <begin position="447"/>
        <end position="456"/>
    </location>
</feature>
<keyword evidence="3" id="KW-1185">Reference proteome</keyword>
<dbReference type="InterPro" id="IPR040321">
    <property type="entry name" value="SCD2-like"/>
</dbReference>
<feature type="region of interest" description="Disordered" evidence="1">
    <location>
        <begin position="1"/>
        <end position="281"/>
    </location>
</feature>
<feature type="compositionally biased region" description="Acidic residues" evidence="1">
    <location>
        <begin position="208"/>
        <end position="218"/>
    </location>
</feature>
<evidence type="ECO:0000313" key="2">
    <source>
        <dbReference type="EMBL" id="KAK9006943.1"/>
    </source>
</evidence>
<protein>
    <recommendedName>
        <fullName evidence="4">Coiled-coil domain-containing protein SCD2</fullName>
    </recommendedName>
</protein>
<feature type="compositionally biased region" description="Basic and acidic residues" evidence="1">
    <location>
        <begin position="1"/>
        <end position="12"/>
    </location>
</feature>
<feature type="compositionally biased region" description="Low complexity" evidence="1">
    <location>
        <begin position="433"/>
        <end position="446"/>
    </location>
</feature>
<dbReference type="EMBL" id="JBBPBN010000028">
    <property type="protein sequence ID" value="KAK9006943.1"/>
    <property type="molecule type" value="Genomic_DNA"/>
</dbReference>
<feature type="compositionally biased region" description="Low complexity" evidence="1">
    <location>
        <begin position="14"/>
        <end position="31"/>
    </location>
</feature>
<evidence type="ECO:0008006" key="4">
    <source>
        <dbReference type="Google" id="ProtNLM"/>
    </source>
</evidence>
<sequence length="865" mass="94379">MDRRRLQTERRHSTSVTPGTPSSPLASASPLQRHARSGSSYGGLGNPKKAQTKAAAQRLAAVMSNQQNEDEGDGDDYEQLDHSSVSSTGSLGLGGGRPTRSPSPMARRRVPQATQADDDNDEDDLVVSGRPSIGLAGGRQMQGRSPMAKNFPQRRASPARRRQPSDDGNDEDAPVSNITSLGLAVRPRRPHSPAQKSLAQTRAPPPPDSDDENDEDDILVSGTTRIGLGGRAARPFSPAAKNLSQKRMPLANTQQASDKESDEDALISGRASIGLARGRGTQPFPSVVKSIAQRPVQQIGAQPSDEDNDEDELANSSVSGKPTIGLGGRARPSSSPLSVRVNQDQPQSTRFPSGSYGPLSVNTKEQSIPAHSSGQNSMEQCMSPSGGRSSLQSSVALSVGQPSAINSSSEQLVSSRSTGTGRQQSGIGMLHGSSKPTSSVSTPDSSVDSRREKRLVSDFGSMNNLKVGGRQKSSSLQDELDMLQDENESLLQKLHLAEERCEEAEARARLLEKQVADLGEGATLEALLLSRKEAAQQEREAALKGDTQTQGLSPEQIAALQKEAEIARNETNSVLEKLSEAEIKIKTLQTVTQRMMLTEEEMEEVVLKRCWLARYWSLCVEHGIQADIACVKYEYWSSLAPLPVEIVLAAGQRAREEEISSGNDLEERQKVLQRTNELSGERNVESMLLVEKGLRELALLKVEDAVAFAMAKHRRASVLKAEEVKLPFDGHFEIFELSQEESEDVRFKQAWITYFWRRAMSHGVEPDIADERLQSWINHSSQSLTSQDAVDGTCSLFLSLSSYTYHVMATLTNENMHPLHLDDLFSSERGLMEIRRLGLESQLWKTSRRGLEIGASARLHIETGF</sequence>
<name>A0ABR2R1W3_9ROSI</name>
<organism evidence="2 3">
    <name type="scientific">Hibiscus sabdariffa</name>
    <name type="common">roselle</name>
    <dbReference type="NCBI Taxonomy" id="183260"/>
    <lineage>
        <taxon>Eukaryota</taxon>
        <taxon>Viridiplantae</taxon>
        <taxon>Streptophyta</taxon>
        <taxon>Embryophyta</taxon>
        <taxon>Tracheophyta</taxon>
        <taxon>Spermatophyta</taxon>
        <taxon>Magnoliopsida</taxon>
        <taxon>eudicotyledons</taxon>
        <taxon>Gunneridae</taxon>
        <taxon>Pentapetalae</taxon>
        <taxon>rosids</taxon>
        <taxon>malvids</taxon>
        <taxon>Malvales</taxon>
        <taxon>Malvaceae</taxon>
        <taxon>Malvoideae</taxon>
        <taxon>Hibiscus</taxon>
    </lineage>
</organism>
<evidence type="ECO:0000313" key="3">
    <source>
        <dbReference type="Proteomes" id="UP001396334"/>
    </source>
</evidence>
<feature type="compositionally biased region" description="Low complexity" evidence="1">
    <location>
        <begin position="48"/>
        <end position="61"/>
    </location>
</feature>
<comment type="caution">
    <text evidence="2">The sequence shown here is derived from an EMBL/GenBank/DDBJ whole genome shotgun (WGS) entry which is preliminary data.</text>
</comment>
<evidence type="ECO:0000256" key="1">
    <source>
        <dbReference type="SAM" id="MobiDB-lite"/>
    </source>
</evidence>
<feature type="region of interest" description="Disordered" evidence="1">
    <location>
        <begin position="295"/>
        <end position="475"/>
    </location>
</feature>
<feature type="compositionally biased region" description="Low complexity" evidence="1">
    <location>
        <begin position="383"/>
        <end position="394"/>
    </location>
</feature>